<dbReference type="InterPro" id="IPR009492">
    <property type="entry name" value="TniQ"/>
</dbReference>
<sequence length="448" mass="51947">MREIDYNSKTIPINVVINEMLKFPNDNLSVLYNVKPKAVGKEMCESITSYIIRLAREHNVLVGTLIKKVVAPMLNNKYILNSSIYGGNRFYDGAKSLNSFDKNALEFTRVLGLLTKRTDIKDTTLIEIKDLISSRDLLNSNLAWCPLCLEKWEEDTVYYPLIWFFKAVKVCAQHNCELQDSCCSCGQHLPILHRKSLIGYCPYCNKWLGASVPKEIKNNIELLKAKEVSTLIANRSFLAQKYNKEFISYALLQSINCYTNGNLAEFARLVNIPKVTMWDWVYGGRLPSIGKILDICCSINIPLMQFLNGDFQLNQKLNTKTEQKREGEILIRREINQQELQRKLEAFISNEPSFSLSKVSRILGYDRKVLMANFPEICSLIVDRYKHYCIQQKGKRDLELIRSIDQAVKFLYENEVYPSRREVERILDKPGLLHEKQMREAWLKMLLK</sequence>
<evidence type="ECO:0000259" key="1">
    <source>
        <dbReference type="Pfam" id="PF06527"/>
    </source>
</evidence>
<dbReference type="Pfam" id="PF06527">
    <property type="entry name" value="TniQ"/>
    <property type="match status" value="1"/>
</dbReference>
<name>A0A9W7QK90_BACCE</name>
<evidence type="ECO:0000313" key="2">
    <source>
        <dbReference type="EMBL" id="KAB2400096.1"/>
    </source>
</evidence>
<proteinExistence type="predicted"/>
<feature type="domain" description="TniQ" evidence="1">
    <location>
        <begin position="45"/>
        <end position="178"/>
    </location>
</feature>
<accession>A0A9W7QK90</accession>
<comment type="caution">
    <text evidence="2">The sequence shown here is derived from an EMBL/GenBank/DDBJ whole genome shotgun (WGS) entry which is preliminary data.</text>
</comment>
<protein>
    <submittedName>
        <fullName evidence="2">TniQ family protein</fullName>
    </submittedName>
</protein>
<dbReference type="AlphaFoldDB" id="A0A9W7QK90"/>
<reference evidence="2 3" key="1">
    <citation type="submission" date="2019-10" db="EMBL/GenBank/DDBJ databases">
        <title>Bacillus from the desert of Cuatro Cinegas, Coahuila.</title>
        <authorList>
            <person name="Olmedo-Alvarez G."/>
            <person name="Saldana S."/>
            <person name="Barcelo D."/>
        </authorList>
    </citation>
    <scope>NUCLEOTIDE SEQUENCE [LARGE SCALE GENOMIC DNA]</scope>
    <source>
        <strain evidence="2 3">CH417_13T</strain>
    </source>
</reference>
<evidence type="ECO:0000313" key="3">
    <source>
        <dbReference type="Proteomes" id="UP000475765"/>
    </source>
</evidence>
<organism evidence="2 3">
    <name type="scientific">Bacillus cereus</name>
    <dbReference type="NCBI Taxonomy" id="1396"/>
    <lineage>
        <taxon>Bacteria</taxon>
        <taxon>Bacillati</taxon>
        <taxon>Bacillota</taxon>
        <taxon>Bacilli</taxon>
        <taxon>Bacillales</taxon>
        <taxon>Bacillaceae</taxon>
        <taxon>Bacillus</taxon>
        <taxon>Bacillus cereus group</taxon>
    </lineage>
</organism>
<dbReference type="RefSeq" id="WP_151521643.1">
    <property type="nucleotide sequence ID" value="NZ_WBPL01000043.1"/>
</dbReference>
<dbReference type="Proteomes" id="UP000475765">
    <property type="component" value="Unassembled WGS sequence"/>
</dbReference>
<gene>
    <name evidence="2" type="ORF">F8172_01020</name>
</gene>
<dbReference type="EMBL" id="WBPP01000004">
    <property type="protein sequence ID" value="KAB2400096.1"/>
    <property type="molecule type" value="Genomic_DNA"/>
</dbReference>